<dbReference type="PANTHER" id="PTHR36438:SF1">
    <property type="entry name" value="IRON-SULFUR CLUSTER REPAIR PROTEIN YTFE"/>
    <property type="match status" value="1"/>
</dbReference>
<evidence type="ECO:0000313" key="6">
    <source>
        <dbReference type="EMBL" id="TCK71667.1"/>
    </source>
</evidence>
<dbReference type="RefSeq" id="WP_131998315.1">
    <property type="nucleotide sequence ID" value="NZ_SMGK01000005.1"/>
</dbReference>
<dbReference type="NCBIfam" id="TIGR03652">
    <property type="entry name" value="FeS_repair_RIC"/>
    <property type="match status" value="1"/>
</dbReference>
<organism evidence="6 7">
    <name type="scientific">Acidipila rosea</name>
    <dbReference type="NCBI Taxonomy" id="768535"/>
    <lineage>
        <taxon>Bacteria</taxon>
        <taxon>Pseudomonadati</taxon>
        <taxon>Acidobacteriota</taxon>
        <taxon>Terriglobia</taxon>
        <taxon>Terriglobales</taxon>
        <taxon>Acidobacteriaceae</taxon>
        <taxon>Acidipila</taxon>
    </lineage>
</organism>
<dbReference type="Pfam" id="PF04405">
    <property type="entry name" value="ScdA_N"/>
    <property type="match status" value="1"/>
</dbReference>
<evidence type="ECO:0000256" key="1">
    <source>
        <dbReference type="ARBA" id="ARBA00004496"/>
    </source>
</evidence>
<evidence type="ECO:0000313" key="7">
    <source>
        <dbReference type="Proteomes" id="UP000295210"/>
    </source>
</evidence>
<keyword evidence="4" id="KW-0408">Iron</keyword>
<dbReference type="Pfam" id="PF01814">
    <property type="entry name" value="Hemerythrin"/>
    <property type="match status" value="1"/>
</dbReference>
<dbReference type="Gene3D" id="1.20.120.520">
    <property type="entry name" value="nmb1532 protein domain like"/>
    <property type="match status" value="1"/>
</dbReference>
<dbReference type="Proteomes" id="UP000295210">
    <property type="component" value="Unassembled WGS sequence"/>
</dbReference>
<reference evidence="6 7" key="1">
    <citation type="submission" date="2019-03" db="EMBL/GenBank/DDBJ databases">
        <title>Genomic Encyclopedia of Type Strains, Phase IV (KMG-IV): sequencing the most valuable type-strain genomes for metagenomic binning, comparative biology and taxonomic classification.</title>
        <authorList>
            <person name="Goeker M."/>
        </authorList>
    </citation>
    <scope>NUCLEOTIDE SEQUENCE [LARGE SCALE GENOMIC DNA]</scope>
    <source>
        <strain evidence="6 7">DSM 103428</strain>
    </source>
</reference>
<accession>A0A4R1L3M0</accession>
<comment type="caution">
    <text evidence="6">The sequence shown here is derived from an EMBL/GenBank/DDBJ whole genome shotgun (WGS) entry which is preliminary data.</text>
</comment>
<dbReference type="GO" id="GO:0046872">
    <property type="term" value="F:metal ion binding"/>
    <property type="evidence" value="ECO:0007669"/>
    <property type="project" value="UniProtKB-KW"/>
</dbReference>
<dbReference type="InterPro" id="IPR019903">
    <property type="entry name" value="RIC_family"/>
</dbReference>
<proteinExistence type="predicted"/>
<gene>
    <name evidence="6" type="ORF">C7378_2950</name>
</gene>
<keyword evidence="3" id="KW-0479">Metal-binding</keyword>
<dbReference type="OrthoDB" id="9797132at2"/>
<feature type="domain" description="Hemerythrin-like" evidence="5">
    <location>
        <begin position="79"/>
        <end position="231"/>
    </location>
</feature>
<evidence type="ECO:0000259" key="5">
    <source>
        <dbReference type="Pfam" id="PF01814"/>
    </source>
</evidence>
<evidence type="ECO:0000256" key="2">
    <source>
        <dbReference type="ARBA" id="ARBA00022490"/>
    </source>
</evidence>
<evidence type="ECO:0000256" key="4">
    <source>
        <dbReference type="ARBA" id="ARBA00023004"/>
    </source>
</evidence>
<keyword evidence="7" id="KW-1185">Reference proteome</keyword>
<protein>
    <submittedName>
        <fullName evidence="6">Regulator of cell morphogenesis and NO signaling</fullName>
    </submittedName>
</protein>
<keyword evidence="2" id="KW-0963">Cytoplasm</keyword>
<comment type="subcellular location">
    <subcellularLocation>
        <location evidence="1">Cytoplasm</location>
    </subcellularLocation>
</comment>
<dbReference type="PANTHER" id="PTHR36438">
    <property type="entry name" value="IRON-SULFUR CLUSTER REPAIR PROTEIN YTFE"/>
    <property type="match status" value="1"/>
</dbReference>
<dbReference type="AlphaFoldDB" id="A0A4R1L3M0"/>
<evidence type="ECO:0000256" key="3">
    <source>
        <dbReference type="ARBA" id="ARBA00022723"/>
    </source>
</evidence>
<sequence>MQTAVKQVRDLAIEQPSSVRVFERFGIDYCCGGRKPLEQVCSEQNIPLPQLLQELAEAEGHSPQPIEPWIARPLSELVDHIVRECHAPTRTELERLTVLANKVNSRHGANHPELVQIQQLVGQILEEMTPHMDKEEQVLFPYIISLETAAVTGAAKPYAFFGSVANPIAAMMADHDLVGAALASIRSLTNDFELPAGACPTYHALYTTLADFEALTHRHVHLENNVLFPRAINLAGKE</sequence>
<name>A0A4R1L3M0_9BACT</name>
<dbReference type="GO" id="GO:0005737">
    <property type="term" value="C:cytoplasm"/>
    <property type="evidence" value="ECO:0007669"/>
    <property type="project" value="UniProtKB-SubCell"/>
</dbReference>
<dbReference type="InterPro" id="IPR012312">
    <property type="entry name" value="Hemerythrin-like"/>
</dbReference>
<dbReference type="EMBL" id="SMGK01000005">
    <property type="protein sequence ID" value="TCK71667.1"/>
    <property type="molecule type" value="Genomic_DNA"/>
</dbReference>